<accession>A0A3D9HWT2</accession>
<dbReference type="AlphaFoldDB" id="A0A3D9HWT2"/>
<comment type="caution">
    <text evidence="1">The sequence shown here is derived from an EMBL/GenBank/DDBJ whole genome shotgun (WGS) entry which is preliminary data.</text>
</comment>
<dbReference type="InterPro" id="IPR011990">
    <property type="entry name" value="TPR-like_helical_dom_sf"/>
</dbReference>
<dbReference type="Gene3D" id="1.25.40.10">
    <property type="entry name" value="Tetratricopeptide repeat domain"/>
    <property type="match status" value="2"/>
</dbReference>
<dbReference type="Proteomes" id="UP000256845">
    <property type="component" value="Unassembled WGS sequence"/>
</dbReference>
<proteinExistence type="predicted"/>
<dbReference type="PANTHER" id="PTHR11102:SF160">
    <property type="entry name" value="ERAD-ASSOCIATED E3 UBIQUITIN-PROTEIN LIGASE COMPONENT HRD3"/>
    <property type="match status" value="1"/>
</dbReference>
<evidence type="ECO:0000313" key="1">
    <source>
        <dbReference type="EMBL" id="RED53875.1"/>
    </source>
</evidence>
<reference evidence="1 2" key="1">
    <citation type="submission" date="2018-07" db="EMBL/GenBank/DDBJ databases">
        <title>Genomic Encyclopedia of Type Strains, Phase III (KMG-III): the genomes of soil and plant-associated and newly described type strains.</title>
        <authorList>
            <person name="Whitman W."/>
        </authorList>
    </citation>
    <scope>NUCLEOTIDE SEQUENCE [LARGE SCALE GENOMIC DNA]</scope>
    <source>
        <strain evidence="1 2">CECT 8488</strain>
    </source>
</reference>
<dbReference type="SUPFAM" id="SSF81901">
    <property type="entry name" value="HCP-like"/>
    <property type="match status" value="2"/>
</dbReference>
<keyword evidence="2" id="KW-1185">Reference proteome</keyword>
<dbReference type="InterPro" id="IPR006597">
    <property type="entry name" value="Sel1-like"/>
</dbReference>
<gene>
    <name evidence="1" type="ORF">DFP90_101674</name>
</gene>
<sequence>MQIMGQLGIFVIWASLDCRGGACPLLLDYRIETGARELSKTLAKEQKRFRLTENVLGGLAGLVMMAAGALADDLAGLIERAEGGDAAAQVELGLVYEAGEQVQQDDKSAFMWIERAAKAGNAEGQFYLGWLYANGYGVETDKLNAFLWFERAARQGHVDAKDQRKLVLPDLTPAQLSEARALLGNVDTSDLDRKKAEEEEIAKVGAEIGWDYADLRRAYNQRRYDVVPVLTRLARNGVGEAQNLVGYHLKRLAQVNPEDETLSREAFRWFLEAARQGYPAAQYNLGLCYLEGVGIDRNAANANRWFTMARNNLAREKLPSYQEATEEFREASEYADRYKAAMQGYASASRELRELVELGLQESKARRSIE</sequence>
<dbReference type="EMBL" id="QRDW01000001">
    <property type="protein sequence ID" value="RED53875.1"/>
    <property type="molecule type" value="Genomic_DNA"/>
</dbReference>
<dbReference type="Pfam" id="PF08238">
    <property type="entry name" value="Sel1"/>
    <property type="match status" value="4"/>
</dbReference>
<name>A0A3D9HWT2_9PROT</name>
<evidence type="ECO:0000313" key="2">
    <source>
        <dbReference type="Proteomes" id="UP000256845"/>
    </source>
</evidence>
<dbReference type="SMART" id="SM00671">
    <property type="entry name" value="SEL1"/>
    <property type="match status" value="4"/>
</dbReference>
<dbReference type="InterPro" id="IPR050767">
    <property type="entry name" value="Sel1_AlgK"/>
</dbReference>
<organism evidence="1 2">
    <name type="scientific">Aestuariispira insulae</name>
    <dbReference type="NCBI Taxonomy" id="1461337"/>
    <lineage>
        <taxon>Bacteria</taxon>
        <taxon>Pseudomonadati</taxon>
        <taxon>Pseudomonadota</taxon>
        <taxon>Alphaproteobacteria</taxon>
        <taxon>Rhodospirillales</taxon>
        <taxon>Kiloniellaceae</taxon>
        <taxon>Aestuariispira</taxon>
    </lineage>
</organism>
<protein>
    <submittedName>
        <fullName evidence="1">TPR repeat protein</fullName>
    </submittedName>
</protein>
<dbReference type="PANTHER" id="PTHR11102">
    <property type="entry name" value="SEL-1-LIKE PROTEIN"/>
    <property type="match status" value="1"/>
</dbReference>